<evidence type="ECO:0000313" key="1">
    <source>
        <dbReference type="EMBL" id="KAI3721307.1"/>
    </source>
</evidence>
<comment type="caution">
    <text evidence="1">The sequence shown here is derived from an EMBL/GenBank/DDBJ whole genome shotgun (WGS) entry which is preliminary data.</text>
</comment>
<organism evidence="1 2">
    <name type="scientific">Cichorium intybus</name>
    <name type="common">Chicory</name>
    <dbReference type="NCBI Taxonomy" id="13427"/>
    <lineage>
        <taxon>Eukaryota</taxon>
        <taxon>Viridiplantae</taxon>
        <taxon>Streptophyta</taxon>
        <taxon>Embryophyta</taxon>
        <taxon>Tracheophyta</taxon>
        <taxon>Spermatophyta</taxon>
        <taxon>Magnoliopsida</taxon>
        <taxon>eudicotyledons</taxon>
        <taxon>Gunneridae</taxon>
        <taxon>Pentapetalae</taxon>
        <taxon>asterids</taxon>
        <taxon>campanulids</taxon>
        <taxon>Asterales</taxon>
        <taxon>Asteraceae</taxon>
        <taxon>Cichorioideae</taxon>
        <taxon>Cichorieae</taxon>
        <taxon>Cichoriinae</taxon>
        <taxon>Cichorium</taxon>
    </lineage>
</organism>
<reference evidence="2" key="1">
    <citation type="journal article" date="2022" name="Mol. Ecol. Resour.">
        <title>The genomes of chicory, endive, great burdock and yacon provide insights into Asteraceae palaeo-polyploidization history and plant inulin production.</title>
        <authorList>
            <person name="Fan W."/>
            <person name="Wang S."/>
            <person name="Wang H."/>
            <person name="Wang A."/>
            <person name="Jiang F."/>
            <person name="Liu H."/>
            <person name="Zhao H."/>
            <person name="Xu D."/>
            <person name="Zhang Y."/>
        </authorList>
    </citation>
    <scope>NUCLEOTIDE SEQUENCE [LARGE SCALE GENOMIC DNA]</scope>
    <source>
        <strain evidence="2">cv. Punajuju</strain>
    </source>
</reference>
<reference evidence="1 2" key="2">
    <citation type="journal article" date="2022" name="Mol. Ecol. Resour.">
        <title>The genomes of chicory, endive, great burdock and yacon provide insights into Asteraceae paleo-polyploidization history and plant inulin production.</title>
        <authorList>
            <person name="Fan W."/>
            <person name="Wang S."/>
            <person name="Wang H."/>
            <person name="Wang A."/>
            <person name="Jiang F."/>
            <person name="Liu H."/>
            <person name="Zhao H."/>
            <person name="Xu D."/>
            <person name="Zhang Y."/>
        </authorList>
    </citation>
    <scope>NUCLEOTIDE SEQUENCE [LARGE SCALE GENOMIC DNA]</scope>
    <source>
        <strain evidence="2">cv. Punajuju</strain>
        <tissue evidence="1">Leaves</tissue>
    </source>
</reference>
<protein>
    <submittedName>
        <fullName evidence="1">Uncharacterized protein</fullName>
    </submittedName>
</protein>
<name>A0ACB9BFZ2_CICIN</name>
<dbReference type="EMBL" id="CM042014">
    <property type="protein sequence ID" value="KAI3721307.1"/>
    <property type="molecule type" value="Genomic_DNA"/>
</dbReference>
<evidence type="ECO:0000313" key="2">
    <source>
        <dbReference type="Proteomes" id="UP001055811"/>
    </source>
</evidence>
<gene>
    <name evidence="1" type="ORF">L2E82_32316</name>
</gene>
<accession>A0ACB9BFZ2</accession>
<dbReference type="Proteomes" id="UP001055811">
    <property type="component" value="Linkage Group LG06"/>
</dbReference>
<keyword evidence="2" id="KW-1185">Reference proteome</keyword>
<proteinExistence type="predicted"/>
<sequence length="546" mass="61737">MAYSSVEAKSLIQDLNLSEVMENSQSTSSVIAKLMGLDEKPPQQQPVSRQQRVLSDNYLQKSGSIGKRSRTYSQNNLLGSKKRANRRTNSSDKDIMSRCVKQKNLSSTGMQGFKSSIDFDSENNRENAKSGTVLPRKMIFLKPNLANIQQSSRPAFLLDSETTFAWEAKKQLLEKLKMTVSQERRSMFSLKVSKSMSRSNFGSSIVISREESRKRESGTKLPILKRLNFSSLTKKSVKTTSDVNPKSGQLVNIIRTVTKKNHLVSNPSKDVESFHGDIREGCSSHLSDISSEQDSMIKSHEDGLVSSNCKEEHSNGKVEAYQYSPNSVLEPPFREDNSSSSEYCESSSNDLHDLWMEDDFGPEMVTSSDDERSCSGQTLRSTTPFGVKESRDFSYLVDVLDESGFPDSNVEINFEKWHSSECMASESIFETLEKKYGKQELWHKSERKLLFDRINSGMIEIVRPRIDIRVCPNPLQRKVRNMSRRDVIEEELSVILLGQEKGIDDGVSEKAVGRDPWFDPADELDSLVTEIEIFLFDELTAELVNV</sequence>